<protein>
    <submittedName>
        <fullName evidence="1">Uncharacterized protein</fullName>
    </submittedName>
</protein>
<evidence type="ECO:0000313" key="1">
    <source>
        <dbReference type="EMBL" id="KAF1938840.1"/>
    </source>
</evidence>
<reference evidence="1" key="1">
    <citation type="journal article" date="2020" name="Stud. Mycol.">
        <title>101 Dothideomycetes genomes: a test case for predicting lifestyles and emergence of pathogens.</title>
        <authorList>
            <person name="Haridas S."/>
            <person name="Albert R."/>
            <person name="Binder M."/>
            <person name="Bloem J."/>
            <person name="Labutti K."/>
            <person name="Salamov A."/>
            <person name="Andreopoulos B."/>
            <person name="Baker S."/>
            <person name="Barry K."/>
            <person name="Bills G."/>
            <person name="Bluhm B."/>
            <person name="Cannon C."/>
            <person name="Castanera R."/>
            <person name="Culley D."/>
            <person name="Daum C."/>
            <person name="Ezra D."/>
            <person name="Gonzalez J."/>
            <person name="Henrissat B."/>
            <person name="Kuo A."/>
            <person name="Liang C."/>
            <person name="Lipzen A."/>
            <person name="Lutzoni F."/>
            <person name="Magnuson J."/>
            <person name="Mondo S."/>
            <person name="Nolan M."/>
            <person name="Ohm R."/>
            <person name="Pangilinan J."/>
            <person name="Park H.-J."/>
            <person name="Ramirez L."/>
            <person name="Alfaro M."/>
            <person name="Sun H."/>
            <person name="Tritt A."/>
            <person name="Yoshinaga Y."/>
            <person name="Zwiers L.-H."/>
            <person name="Turgeon B."/>
            <person name="Goodwin S."/>
            <person name="Spatafora J."/>
            <person name="Crous P."/>
            <person name="Grigoriev I."/>
        </authorList>
    </citation>
    <scope>NUCLEOTIDE SEQUENCE</scope>
    <source>
        <strain evidence="1">CBS 161.51</strain>
    </source>
</reference>
<feature type="non-terminal residue" evidence="1">
    <location>
        <position position="1"/>
    </location>
</feature>
<keyword evidence="2" id="KW-1185">Reference proteome</keyword>
<sequence length="94" mass="10927">DIISRFRKLRVLCITHSLEYENGSEESAREAFQQPWSHQRIANEIVQYLAEKGSPIQVLAFSPMAHHTKDVQEDYNGHAWSEYFYLRGSSTLGR</sequence>
<organism evidence="1 2">
    <name type="scientific">Clathrospora elynae</name>
    <dbReference type="NCBI Taxonomy" id="706981"/>
    <lineage>
        <taxon>Eukaryota</taxon>
        <taxon>Fungi</taxon>
        <taxon>Dikarya</taxon>
        <taxon>Ascomycota</taxon>
        <taxon>Pezizomycotina</taxon>
        <taxon>Dothideomycetes</taxon>
        <taxon>Pleosporomycetidae</taxon>
        <taxon>Pleosporales</taxon>
        <taxon>Diademaceae</taxon>
        <taxon>Clathrospora</taxon>
    </lineage>
</organism>
<proteinExistence type="predicted"/>
<dbReference type="EMBL" id="ML976094">
    <property type="protein sequence ID" value="KAF1938840.1"/>
    <property type="molecule type" value="Genomic_DNA"/>
</dbReference>
<dbReference type="Proteomes" id="UP000800038">
    <property type="component" value="Unassembled WGS sequence"/>
</dbReference>
<gene>
    <name evidence="1" type="ORF">EJ02DRAFT_353614</name>
</gene>
<accession>A0A6A5SGF2</accession>
<evidence type="ECO:0000313" key="2">
    <source>
        <dbReference type="Proteomes" id="UP000800038"/>
    </source>
</evidence>
<dbReference type="OrthoDB" id="3794824at2759"/>
<dbReference type="AlphaFoldDB" id="A0A6A5SGF2"/>
<name>A0A6A5SGF2_9PLEO</name>